<keyword evidence="2" id="KW-1185">Reference proteome</keyword>
<proteinExistence type="predicted"/>
<comment type="caution">
    <text evidence="1">The sequence shown here is derived from an EMBL/GenBank/DDBJ whole genome shotgun (WGS) entry which is preliminary data.</text>
</comment>
<evidence type="ECO:0000313" key="2">
    <source>
        <dbReference type="Proteomes" id="UP001159405"/>
    </source>
</evidence>
<evidence type="ECO:0000313" key="1">
    <source>
        <dbReference type="EMBL" id="CAH3162457.1"/>
    </source>
</evidence>
<name>A0ABN8QGT1_9CNID</name>
<reference evidence="1 2" key="1">
    <citation type="submission" date="2022-05" db="EMBL/GenBank/DDBJ databases">
        <authorList>
            <consortium name="Genoscope - CEA"/>
            <person name="William W."/>
        </authorList>
    </citation>
    <scope>NUCLEOTIDE SEQUENCE [LARGE SCALE GENOMIC DNA]</scope>
</reference>
<organism evidence="1 2">
    <name type="scientific">Porites lobata</name>
    <dbReference type="NCBI Taxonomy" id="104759"/>
    <lineage>
        <taxon>Eukaryota</taxon>
        <taxon>Metazoa</taxon>
        <taxon>Cnidaria</taxon>
        <taxon>Anthozoa</taxon>
        <taxon>Hexacorallia</taxon>
        <taxon>Scleractinia</taxon>
        <taxon>Fungiina</taxon>
        <taxon>Poritidae</taxon>
        <taxon>Porites</taxon>
    </lineage>
</organism>
<protein>
    <submittedName>
        <fullName evidence="1">Uncharacterized protein</fullName>
    </submittedName>
</protein>
<dbReference type="EMBL" id="CALNXK010000123">
    <property type="protein sequence ID" value="CAH3162457.1"/>
    <property type="molecule type" value="Genomic_DNA"/>
</dbReference>
<dbReference type="Proteomes" id="UP001159405">
    <property type="component" value="Unassembled WGS sequence"/>
</dbReference>
<sequence length="362" mass="40333">MLPSSEVTLDVKIQENSSIPGTTATNSAAEPVCNEKHPLLFLTCEDMLRSLASGLDDSDEFSIVVRRGSSFQRQLKIWQQESSKKSPEKNAERIVAVSLIQGGPPPQFLNDINCNLLVNPLQDLSDLQLDVHLTDHERAILTQVSKDPIAHQDDILQYGYSGIIDTDHVHDIIGTIMVSLVRRRLLLLNEFKRGLELFGLASAVASNASLCRSLFVIESSNITVDAKYLVSLLKPLYSSEGTSRRTVEETLIYNFQDFLMGLEDEKMTGYTEMIAWSSHDYLEDEEPHQEDPENPLFFHSAELTPSGVLGWLTGQRHKPVNGDDLAITVMFNYDCIEKNPNHSVCFPVVSACAKAVTLPETI</sequence>
<gene>
    <name evidence="1" type="ORF">PLOB_00005335</name>
</gene>
<accession>A0ABN8QGT1</accession>